<keyword evidence="4" id="KW-0812">Transmembrane</keyword>
<dbReference type="RefSeq" id="WP_166654347.1">
    <property type="nucleotide sequence ID" value="NZ_SNZH01000022.1"/>
</dbReference>
<evidence type="ECO:0000256" key="5">
    <source>
        <dbReference type="ARBA" id="ARBA00023136"/>
    </source>
</evidence>
<keyword evidence="3" id="KW-1134">Transmembrane beta strand</keyword>
<dbReference type="GO" id="GO:0030246">
    <property type="term" value="F:carbohydrate binding"/>
    <property type="evidence" value="ECO:0007669"/>
    <property type="project" value="InterPro"/>
</dbReference>
<feature type="signal peptide" evidence="8">
    <location>
        <begin position="1"/>
        <end position="33"/>
    </location>
</feature>
<dbReference type="SUPFAM" id="SSF56935">
    <property type="entry name" value="Porins"/>
    <property type="match status" value="1"/>
</dbReference>
<evidence type="ECO:0000256" key="3">
    <source>
        <dbReference type="ARBA" id="ARBA00022452"/>
    </source>
</evidence>
<organism evidence="9 10">
    <name type="scientific">Tahibacter aquaticus</name>
    <dbReference type="NCBI Taxonomy" id="520092"/>
    <lineage>
        <taxon>Bacteria</taxon>
        <taxon>Pseudomonadati</taxon>
        <taxon>Pseudomonadota</taxon>
        <taxon>Gammaproteobacteria</taxon>
        <taxon>Lysobacterales</taxon>
        <taxon>Rhodanobacteraceae</taxon>
        <taxon>Tahibacter</taxon>
    </lineage>
</organism>
<proteinExistence type="predicted"/>
<name>A0A4R6YM49_9GAMM</name>
<dbReference type="PANTHER" id="PTHR30069">
    <property type="entry name" value="TONB-DEPENDENT OUTER MEMBRANE RECEPTOR"/>
    <property type="match status" value="1"/>
</dbReference>
<evidence type="ECO:0000256" key="2">
    <source>
        <dbReference type="ARBA" id="ARBA00022448"/>
    </source>
</evidence>
<dbReference type="InterPro" id="IPR039426">
    <property type="entry name" value="TonB-dep_rcpt-like"/>
</dbReference>
<evidence type="ECO:0000256" key="6">
    <source>
        <dbReference type="ARBA" id="ARBA00023237"/>
    </source>
</evidence>
<evidence type="ECO:0000256" key="7">
    <source>
        <dbReference type="SAM" id="MobiDB-lite"/>
    </source>
</evidence>
<feature type="region of interest" description="Disordered" evidence="7">
    <location>
        <begin position="891"/>
        <end position="911"/>
    </location>
</feature>
<dbReference type="Proteomes" id="UP000295293">
    <property type="component" value="Unassembled WGS sequence"/>
</dbReference>
<keyword evidence="2" id="KW-0813">Transport</keyword>
<evidence type="ECO:0000313" key="10">
    <source>
        <dbReference type="Proteomes" id="UP000295293"/>
    </source>
</evidence>
<keyword evidence="5" id="KW-0472">Membrane</keyword>
<sequence length="1023" mass="112149">MKAFYCMNSVLRARPLALSLALAAAFASGPTLAQKATGDIFGHTQANSSVSIRSVDTGLSREVQSDAKGRYVFNQLPTGRYVVSAEGSEREVTVRIGTGAEVDFAAKGSAELATIEVTGNAINPIDVSSVESATVFSAAQLAALPVGRDVTSVALLAPGTVRGDSSIGRSGSSLASFGGASVAENGYYINGFDVTNIRNFTSFASLPFEAIGEQQVKTGGYGAEFGRSLGGVINIVSKRGSNEFHAGVASYWAPESLREHAPNVSSIESPNNYYRYTYSDTRSDQSFNVYGSGPIIKDRLFFFAIAEGRDVKTEDFDENTSNLVTDSQPHGLVKLDWNITDSHILEFTGISNRDYEKNRNFSNDLDGTVPIHIEDPYSTRHNRETPGYVEKYGGEVYIGRYTGYLTDNLTLSAQYGELTALNAVRSPRNLPGADCPAVYDSRRSAGVTDYLGCWDENQFTIQDPTAPDERDRRRATRIDLDWQIGSHTVRGGYDAEKFDSTNVGLTNSGGVYYRYFRTGPNGSTVNGVALPGNTEYVRKRDYATKSGAYAVENTAFYLEDSWQIADRFLVYAGARAERFDNRNATGVSFAKSDYLYAPRLGFSWDTSGDATTKVFGNAGRYYIPIASNTNIRVSAAELFIHTFYRFDGVDPRTGAPVTLGQQIGTPSVVGDGTTPVPDTVTAGNLKPMYQDEAILGLQHAFDSGWTAGVRGVWRKVRNGMDDYCYHGAFYAWAVDNGYTDFDASTVPQCVILNPGKDAEFALDLNNDGTLTRVTIPARYFDIAEYQRQYRAFEIFWERPWDGKWSLQGSYTWARSRGNAEGYVNSSIGQGDAGITQDFDFPSFGDGAYGDLPNDRRHTLKLFGTYELAPQWRVAGNLLIQSGRPINCLGFPPPEARDFEGPDGSSGSGEYTSPSSFYCVSGVETMPDGTTRTIHTLYNRGSFGRTPWIKSIDFSVAWVPKVGNGDLTLKVDIFNVLNSQKVLQYNETGDIARGDPHHNPDFLLPDTYQAARSFRFTARYDFSL</sequence>
<evidence type="ECO:0000256" key="1">
    <source>
        <dbReference type="ARBA" id="ARBA00004571"/>
    </source>
</evidence>
<evidence type="ECO:0000256" key="8">
    <source>
        <dbReference type="SAM" id="SignalP"/>
    </source>
</evidence>
<evidence type="ECO:0000256" key="4">
    <source>
        <dbReference type="ARBA" id="ARBA00022692"/>
    </source>
</evidence>
<keyword evidence="8" id="KW-0732">Signal</keyword>
<accession>A0A4R6YM49</accession>
<feature type="chain" id="PRO_5020475450" evidence="8">
    <location>
        <begin position="34"/>
        <end position="1023"/>
    </location>
</feature>
<keyword evidence="6" id="KW-0998">Cell outer membrane</keyword>
<keyword evidence="9" id="KW-0675">Receptor</keyword>
<reference evidence="9 10" key="1">
    <citation type="submission" date="2019-03" db="EMBL/GenBank/DDBJ databases">
        <title>Genomic Encyclopedia of Type Strains, Phase IV (KMG-IV): sequencing the most valuable type-strain genomes for metagenomic binning, comparative biology and taxonomic classification.</title>
        <authorList>
            <person name="Goeker M."/>
        </authorList>
    </citation>
    <scope>NUCLEOTIDE SEQUENCE [LARGE SCALE GENOMIC DNA]</scope>
    <source>
        <strain evidence="9 10">DSM 21667</strain>
    </source>
</reference>
<dbReference type="Pfam" id="PF13620">
    <property type="entry name" value="CarboxypepD_reg"/>
    <property type="match status" value="1"/>
</dbReference>
<dbReference type="InterPro" id="IPR036942">
    <property type="entry name" value="Beta-barrel_TonB_sf"/>
</dbReference>
<dbReference type="Gene3D" id="2.40.170.20">
    <property type="entry name" value="TonB-dependent receptor, beta-barrel domain"/>
    <property type="match status" value="1"/>
</dbReference>
<dbReference type="GO" id="GO:0015344">
    <property type="term" value="F:siderophore uptake transmembrane transporter activity"/>
    <property type="evidence" value="ECO:0007669"/>
    <property type="project" value="TreeGrafter"/>
</dbReference>
<keyword evidence="10" id="KW-1185">Reference proteome</keyword>
<protein>
    <submittedName>
        <fullName evidence="9">TonB-dependent receptor-like protein</fullName>
    </submittedName>
</protein>
<dbReference type="AlphaFoldDB" id="A0A4R6YM49"/>
<comment type="subcellular location">
    <subcellularLocation>
        <location evidence="1">Cell outer membrane</location>
        <topology evidence="1">Multi-pass membrane protein</topology>
    </subcellularLocation>
</comment>
<dbReference type="EMBL" id="SNZH01000022">
    <property type="protein sequence ID" value="TDR38251.1"/>
    <property type="molecule type" value="Genomic_DNA"/>
</dbReference>
<dbReference type="SUPFAM" id="SSF49452">
    <property type="entry name" value="Starch-binding domain-like"/>
    <property type="match status" value="1"/>
</dbReference>
<dbReference type="Gene3D" id="2.170.130.10">
    <property type="entry name" value="TonB-dependent receptor, plug domain"/>
    <property type="match status" value="1"/>
</dbReference>
<dbReference type="GO" id="GO:0009279">
    <property type="term" value="C:cell outer membrane"/>
    <property type="evidence" value="ECO:0007669"/>
    <property type="project" value="UniProtKB-SubCell"/>
</dbReference>
<dbReference type="PANTHER" id="PTHR30069:SF46">
    <property type="entry name" value="OAR PROTEIN"/>
    <property type="match status" value="1"/>
</dbReference>
<gene>
    <name evidence="9" type="ORF">DFR29_12251</name>
</gene>
<dbReference type="InterPro" id="IPR013784">
    <property type="entry name" value="Carb-bd-like_fold"/>
</dbReference>
<evidence type="ECO:0000313" key="9">
    <source>
        <dbReference type="EMBL" id="TDR38251.1"/>
    </source>
</evidence>
<dbReference type="GO" id="GO:0044718">
    <property type="term" value="P:siderophore transmembrane transport"/>
    <property type="evidence" value="ECO:0007669"/>
    <property type="project" value="TreeGrafter"/>
</dbReference>
<comment type="caution">
    <text evidence="9">The sequence shown here is derived from an EMBL/GenBank/DDBJ whole genome shotgun (WGS) entry which is preliminary data.</text>
</comment>
<dbReference type="InterPro" id="IPR037066">
    <property type="entry name" value="Plug_dom_sf"/>
</dbReference>